<feature type="domain" description="HTH cro/C1-type" evidence="1">
    <location>
        <begin position="10"/>
        <end position="40"/>
    </location>
</feature>
<dbReference type="AlphaFoldDB" id="A0A6L8M2L0"/>
<dbReference type="RefSeq" id="WP_160932962.1">
    <property type="nucleotide sequence ID" value="NZ_WWEU01000014.1"/>
</dbReference>
<dbReference type="SUPFAM" id="SSF47413">
    <property type="entry name" value="lambda repressor-like DNA-binding domains"/>
    <property type="match status" value="1"/>
</dbReference>
<protein>
    <recommendedName>
        <fullName evidence="1">HTH cro/C1-type domain-containing protein</fullName>
    </recommendedName>
</protein>
<dbReference type="GO" id="GO:0003677">
    <property type="term" value="F:DNA binding"/>
    <property type="evidence" value="ECO:0007669"/>
    <property type="project" value="InterPro"/>
</dbReference>
<comment type="caution">
    <text evidence="2">The sequence shown here is derived from an EMBL/GenBank/DDBJ whole genome shotgun (WGS) entry which is preliminary data.</text>
</comment>
<dbReference type="CDD" id="cd00093">
    <property type="entry name" value="HTH_XRE"/>
    <property type="match status" value="1"/>
</dbReference>
<accession>A0A6L8M2L0</accession>
<evidence type="ECO:0000313" key="3">
    <source>
        <dbReference type="Proteomes" id="UP000478571"/>
    </source>
</evidence>
<dbReference type="Proteomes" id="UP000478571">
    <property type="component" value="Unassembled WGS sequence"/>
</dbReference>
<name>A0A6L8M2L0_9VIBR</name>
<keyword evidence="3" id="KW-1185">Reference proteome</keyword>
<dbReference type="InterPro" id="IPR010982">
    <property type="entry name" value="Lambda_DNA-bd_dom_sf"/>
</dbReference>
<gene>
    <name evidence="2" type="ORF">GTG28_20030</name>
</gene>
<organism evidence="2 3">
    <name type="scientific">Vibrio tetraodonis subsp. pristinus</name>
    <dbReference type="NCBI Taxonomy" id="2695891"/>
    <lineage>
        <taxon>Bacteria</taxon>
        <taxon>Pseudomonadati</taxon>
        <taxon>Pseudomonadota</taxon>
        <taxon>Gammaproteobacteria</taxon>
        <taxon>Vibrionales</taxon>
        <taxon>Vibrionaceae</taxon>
        <taxon>Vibrio</taxon>
    </lineage>
</organism>
<evidence type="ECO:0000313" key="2">
    <source>
        <dbReference type="EMBL" id="MYM61500.1"/>
    </source>
</evidence>
<dbReference type="PROSITE" id="PS50943">
    <property type="entry name" value="HTH_CROC1"/>
    <property type="match status" value="1"/>
</dbReference>
<reference evidence="2 3" key="1">
    <citation type="submission" date="2020-01" db="EMBL/GenBank/DDBJ databases">
        <title>Draft Genome Sequence of Vibrio sp. strain OCN044, Isolated from a Healthy Coral at Palmyra Atoll.</title>
        <authorList>
            <person name="Videau P."/>
            <person name="Loughran R."/>
            <person name="Esquivel A."/>
            <person name="Deadmond M."/>
            <person name="Paddock B.E."/>
            <person name="Saw J.H."/>
            <person name="Ushijima B."/>
        </authorList>
    </citation>
    <scope>NUCLEOTIDE SEQUENCE [LARGE SCALE GENOMIC DNA]</scope>
    <source>
        <strain evidence="2 3">OCN044</strain>
    </source>
</reference>
<dbReference type="EMBL" id="WWEU01000014">
    <property type="protein sequence ID" value="MYM61500.1"/>
    <property type="molecule type" value="Genomic_DNA"/>
</dbReference>
<proteinExistence type="predicted"/>
<dbReference type="InterPro" id="IPR001387">
    <property type="entry name" value="Cro/C1-type_HTH"/>
</dbReference>
<dbReference type="Gene3D" id="1.10.260.40">
    <property type="entry name" value="lambda repressor-like DNA-binding domains"/>
    <property type="match status" value="1"/>
</dbReference>
<sequence length="193" mass="22202">MNELTSGQRVRFLRALYGLTRTDFADKLNVPSSTLRNWESRANPELPYKACQNIYSRLSEEVAITFEWLRAGIGPDPDIIVDDGYNEFESLAQVIIDCEKYVKAHGASEHEIRYVANDDWAPFVFLGDVIIGRKQTDTLKQDEGFSMYVDSDGLEHFGFFRDGTVYISKNEDSILDKNLVAQRYIVVYIRRII</sequence>
<evidence type="ECO:0000259" key="1">
    <source>
        <dbReference type="PROSITE" id="PS50943"/>
    </source>
</evidence>